<evidence type="ECO:0000313" key="7">
    <source>
        <dbReference type="Proteomes" id="UP001295740"/>
    </source>
</evidence>
<dbReference type="PROSITE" id="PS51683">
    <property type="entry name" value="SAM_OMT_II"/>
    <property type="match status" value="1"/>
</dbReference>
<dbReference type="GO" id="GO:0008171">
    <property type="term" value="F:O-methyltransferase activity"/>
    <property type="evidence" value="ECO:0007669"/>
    <property type="project" value="InterPro"/>
</dbReference>
<evidence type="ECO:0000259" key="5">
    <source>
        <dbReference type="Pfam" id="PF00891"/>
    </source>
</evidence>
<sequence>MKPRGKSSDSSDVKRQTCSRPPSRPSNASRTRYVTSDTLHAQPADGNQPLPLVTARIAQDKKLLSALAANEDGADLEALAQESQLNGGVVESTMEYLCTQNMAKLSETGHYRATKLTHFLLAPLVTDAVTHFHDNVLPALNSLNAVLSAPEKNVTAFQQGHRTSDDFYTWMETHPVQQGAFFRFMEAQFASLPTWLDVVEFQSEFAQDTTSKFPDLTGRVNLQDRPDVLAKALEVESLERMRYDFMTEQPVHGARAYYFRQIMHNHDDDTCVAILRAQLPAMSAHSVIIIDEKVLPDRQSPATGPPNEYTAGLNLAMKAMFNAQERREAHWRQLLDRAGLVIRDIKKFTEFNDAVIIAAKVT</sequence>
<keyword evidence="1" id="KW-0489">Methyltransferase</keyword>
<evidence type="ECO:0000313" key="6">
    <source>
        <dbReference type="EMBL" id="CAJ2505076.1"/>
    </source>
</evidence>
<reference evidence="6" key="1">
    <citation type="submission" date="2023-10" db="EMBL/GenBank/DDBJ databases">
        <authorList>
            <person name="Hackl T."/>
        </authorList>
    </citation>
    <scope>NUCLEOTIDE SEQUENCE</scope>
</reference>
<dbReference type="EMBL" id="CAUWAG010000007">
    <property type="protein sequence ID" value="CAJ2505076.1"/>
    <property type="molecule type" value="Genomic_DNA"/>
</dbReference>
<feature type="domain" description="O-methyltransferase C-terminal" evidence="5">
    <location>
        <begin position="189"/>
        <end position="339"/>
    </location>
</feature>
<dbReference type="Pfam" id="PF00891">
    <property type="entry name" value="Methyltransf_2"/>
    <property type="match status" value="1"/>
</dbReference>
<dbReference type="AlphaFoldDB" id="A0AAI8VI68"/>
<dbReference type="InterPro" id="IPR001077">
    <property type="entry name" value="COMT_C"/>
</dbReference>
<accession>A0AAI8VI68</accession>
<feature type="compositionally biased region" description="Basic and acidic residues" evidence="4">
    <location>
        <begin position="1"/>
        <end position="15"/>
    </location>
</feature>
<dbReference type="GO" id="GO:0032259">
    <property type="term" value="P:methylation"/>
    <property type="evidence" value="ECO:0007669"/>
    <property type="project" value="UniProtKB-KW"/>
</dbReference>
<proteinExistence type="predicted"/>
<name>A0AAI8VI68_9PEZI</name>
<dbReference type="Gene3D" id="3.40.50.150">
    <property type="entry name" value="Vaccinia Virus protein VP39"/>
    <property type="match status" value="1"/>
</dbReference>
<organism evidence="6 7">
    <name type="scientific">Anthostomella pinea</name>
    <dbReference type="NCBI Taxonomy" id="933095"/>
    <lineage>
        <taxon>Eukaryota</taxon>
        <taxon>Fungi</taxon>
        <taxon>Dikarya</taxon>
        <taxon>Ascomycota</taxon>
        <taxon>Pezizomycotina</taxon>
        <taxon>Sordariomycetes</taxon>
        <taxon>Xylariomycetidae</taxon>
        <taxon>Xylariales</taxon>
        <taxon>Xylariaceae</taxon>
        <taxon>Anthostomella</taxon>
    </lineage>
</organism>
<dbReference type="PANTHER" id="PTHR43712">
    <property type="entry name" value="PUTATIVE (AFU_ORTHOLOGUE AFUA_4G14580)-RELATED"/>
    <property type="match status" value="1"/>
</dbReference>
<dbReference type="PANTHER" id="PTHR43712:SF4">
    <property type="entry name" value="O-METHYLTRANSFERASE DOMAIN-CONTAINING PROTEIN"/>
    <property type="match status" value="1"/>
</dbReference>
<protein>
    <submittedName>
        <fullName evidence="6">Uu.00g124700.m01.CDS01</fullName>
    </submittedName>
</protein>
<feature type="region of interest" description="Disordered" evidence="4">
    <location>
        <begin position="1"/>
        <end position="34"/>
    </location>
</feature>
<keyword evidence="3" id="KW-0949">S-adenosyl-L-methionine</keyword>
<evidence type="ECO:0000256" key="4">
    <source>
        <dbReference type="SAM" id="MobiDB-lite"/>
    </source>
</evidence>
<evidence type="ECO:0000256" key="2">
    <source>
        <dbReference type="ARBA" id="ARBA00022679"/>
    </source>
</evidence>
<dbReference type="SUPFAM" id="SSF53335">
    <property type="entry name" value="S-adenosyl-L-methionine-dependent methyltransferases"/>
    <property type="match status" value="1"/>
</dbReference>
<evidence type="ECO:0000256" key="3">
    <source>
        <dbReference type="ARBA" id="ARBA00022691"/>
    </source>
</evidence>
<dbReference type="InterPro" id="IPR016461">
    <property type="entry name" value="COMT-like"/>
</dbReference>
<evidence type="ECO:0000256" key="1">
    <source>
        <dbReference type="ARBA" id="ARBA00022603"/>
    </source>
</evidence>
<comment type="caution">
    <text evidence="6">The sequence shown here is derived from an EMBL/GenBank/DDBJ whole genome shotgun (WGS) entry which is preliminary data.</text>
</comment>
<dbReference type="InterPro" id="IPR029063">
    <property type="entry name" value="SAM-dependent_MTases_sf"/>
</dbReference>
<gene>
    <name evidence="6" type="ORF">KHLLAP_LOCUS5544</name>
</gene>
<feature type="compositionally biased region" description="Low complexity" evidence="4">
    <location>
        <begin position="19"/>
        <end position="32"/>
    </location>
</feature>
<dbReference type="Proteomes" id="UP001295740">
    <property type="component" value="Unassembled WGS sequence"/>
</dbReference>
<keyword evidence="2" id="KW-0808">Transferase</keyword>
<keyword evidence="7" id="KW-1185">Reference proteome</keyword>